<dbReference type="InterPro" id="IPR007055">
    <property type="entry name" value="BON_dom"/>
</dbReference>
<protein>
    <recommendedName>
        <fullName evidence="2">BON domain-containing protein</fullName>
    </recommendedName>
</protein>
<dbReference type="PROSITE" id="PS50914">
    <property type="entry name" value="BON"/>
    <property type="match status" value="1"/>
</dbReference>
<comment type="caution">
    <text evidence="3">The sequence shown here is derived from an EMBL/GenBank/DDBJ whole genome shotgun (WGS) entry which is preliminary data.</text>
</comment>
<dbReference type="InterPro" id="IPR051686">
    <property type="entry name" value="Lipoprotein_DolP"/>
</dbReference>
<gene>
    <name evidence="3" type="ORF">GCM10023307_12360</name>
</gene>
<dbReference type="InterPro" id="IPR014004">
    <property type="entry name" value="Transpt-assoc_nodulatn_dom_bac"/>
</dbReference>
<evidence type="ECO:0000313" key="4">
    <source>
        <dbReference type="Proteomes" id="UP001499959"/>
    </source>
</evidence>
<evidence type="ECO:0000259" key="2">
    <source>
        <dbReference type="PROSITE" id="PS50914"/>
    </source>
</evidence>
<evidence type="ECO:0000313" key="3">
    <source>
        <dbReference type="EMBL" id="GAA4788786.1"/>
    </source>
</evidence>
<organism evidence="3 4">
    <name type="scientific">Lysobacter hankyongensis</name>
    <dbReference type="NCBI Taxonomy" id="1176535"/>
    <lineage>
        <taxon>Bacteria</taxon>
        <taxon>Pseudomonadati</taxon>
        <taxon>Pseudomonadota</taxon>
        <taxon>Gammaproteobacteria</taxon>
        <taxon>Lysobacterales</taxon>
        <taxon>Lysobacteraceae</taxon>
        <taxon>Lysobacter</taxon>
    </lineage>
</organism>
<dbReference type="PANTHER" id="PTHR34606">
    <property type="entry name" value="BON DOMAIN-CONTAINING PROTEIN"/>
    <property type="match status" value="1"/>
</dbReference>
<evidence type="ECO:0000256" key="1">
    <source>
        <dbReference type="SAM" id="SignalP"/>
    </source>
</evidence>
<feature type="signal peptide" evidence="1">
    <location>
        <begin position="1"/>
        <end position="32"/>
    </location>
</feature>
<proteinExistence type="predicted"/>
<dbReference type="Proteomes" id="UP001499959">
    <property type="component" value="Unassembled WGS sequence"/>
</dbReference>
<dbReference type="Gene3D" id="3.30.1340.30">
    <property type="match status" value="1"/>
</dbReference>
<dbReference type="PANTHER" id="PTHR34606:SF15">
    <property type="entry name" value="BON DOMAIN-CONTAINING PROTEIN"/>
    <property type="match status" value="1"/>
</dbReference>
<feature type="domain" description="BON" evidence="2">
    <location>
        <begin position="51"/>
        <end position="120"/>
    </location>
</feature>
<dbReference type="RefSeq" id="WP_345302442.1">
    <property type="nucleotide sequence ID" value="NZ_BAABJE010000005.1"/>
</dbReference>
<dbReference type="EMBL" id="BAABJE010000005">
    <property type="protein sequence ID" value="GAA4788786.1"/>
    <property type="molecule type" value="Genomic_DNA"/>
</dbReference>
<feature type="chain" id="PRO_5046218261" description="BON domain-containing protein" evidence="1">
    <location>
        <begin position="33"/>
        <end position="122"/>
    </location>
</feature>
<keyword evidence="4" id="KW-1185">Reference proteome</keyword>
<keyword evidence="1" id="KW-0732">Signal</keyword>
<name>A0ABP9B088_9GAMM</name>
<accession>A0ABP9B088</accession>
<sequence>MNKSLSEHNRLMPALTLASALALALVAGTAMAATSAGEQTKANEASAQPVSDSWITTKVKADLLVTEETKGLDINVTTTNGVVTLSGKLDSHAQVEKAVAVARSIKGVKSVDATTLTVKPRA</sequence>
<dbReference type="Pfam" id="PF04972">
    <property type="entry name" value="BON"/>
    <property type="match status" value="1"/>
</dbReference>
<reference evidence="4" key="1">
    <citation type="journal article" date="2019" name="Int. J. Syst. Evol. Microbiol.">
        <title>The Global Catalogue of Microorganisms (GCM) 10K type strain sequencing project: providing services to taxonomists for standard genome sequencing and annotation.</title>
        <authorList>
            <consortium name="The Broad Institute Genomics Platform"/>
            <consortium name="The Broad Institute Genome Sequencing Center for Infectious Disease"/>
            <person name="Wu L."/>
            <person name="Ma J."/>
        </authorList>
    </citation>
    <scope>NUCLEOTIDE SEQUENCE [LARGE SCALE GENOMIC DNA]</scope>
    <source>
        <strain evidence="4">JCM 18204</strain>
    </source>
</reference>
<dbReference type="SMART" id="SM00749">
    <property type="entry name" value="BON"/>
    <property type="match status" value="1"/>
</dbReference>